<accession>A0A1S4W4S9</accession>
<keyword evidence="2 7" id="KW-0547">Nucleotide-binding</keyword>
<comment type="subcellular location">
    <subcellularLocation>
        <location evidence="7">Cytoplasm</location>
    </subcellularLocation>
</comment>
<protein>
    <recommendedName>
        <fullName evidence="7">Urease accessory protein UreG</fullName>
    </recommendedName>
</protein>
<comment type="subunit">
    <text evidence="6">Homodimer; disulfide-linked. The physiological role of the disulfide bond has not been proven in vivo. UreD, UreF and UreG form a complex that acts as a GTP-hydrolysis-dependent molecular chaperone, activating the urease apoprotein by helping to assemble the nickel containing metallocenter of UreC. The UreE protein probably delivers the nickel.</text>
</comment>
<evidence type="ECO:0000256" key="1">
    <source>
        <dbReference type="ARBA" id="ARBA00005732"/>
    </source>
</evidence>
<dbReference type="PANTHER" id="PTHR31715:SF0">
    <property type="entry name" value="UREASE ACCESSORY PROTEIN G"/>
    <property type="match status" value="1"/>
</dbReference>
<dbReference type="GO" id="GO:0005737">
    <property type="term" value="C:cytoplasm"/>
    <property type="evidence" value="ECO:0007669"/>
    <property type="project" value="UniProtKB-SubCell"/>
</dbReference>
<dbReference type="HAMAP" id="MF_01389">
    <property type="entry name" value="UreG"/>
    <property type="match status" value="1"/>
</dbReference>
<dbReference type="Gene3D" id="3.40.50.300">
    <property type="entry name" value="P-loop containing nucleotide triphosphate hydrolases"/>
    <property type="match status" value="1"/>
</dbReference>
<dbReference type="RefSeq" id="WP_083013395.1">
    <property type="nucleotide sequence ID" value="NZ_CP010271.1"/>
</dbReference>
<comment type="function">
    <text evidence="7">Facilitates the functional incorporation of the urease nickel metallocenter. This process requires GTP hydrolysis, probably effectuated by UreG.</text>
</comment>
<dbReference type="Pfam" id="PF02492">
    <property type="entry name" value="cobW"/>
    <property type="match status" value="1"/>
</dbReference>
<evidence type="ECO:0000256" key="6">
    <source>
        <dbReference type="ARBA" id="ARBA00064406"/>
    </source>
</evidence>
<dbReference type="Proteomes" id="UP000192434">
    <property type="component" value="Unassembled WGS sequence"/>
</dbReference>
<dbReference type="KEGG" id="msao:MYCSP_10850"/>
<evidence type="ECO:0000259" key="9">
    <source>
        <dbReference type="Pfam" id="PF02492"/>
    </source>
</evidence>
<name>A0A1S4W4S9_9MYCO</name>
<comment type="subunit">
    <text evidence="7">Homodimer. UreD, UreF and UreG form a complex that acts as a GTP-hydrolysis-dependent molecular chaperone, activating the urease apoprotein by helping to assemble the nickel containing metallocenter of UreC. The UreE protein probably delivers the nickel.</text>
</comment>
<dbReference type="InterPro" id="IPR027417">
    <property type="entry name" value="P-loop_NTPase"/>
</dbReference>
<evidence type="ECO:0000256" key="7">
    <source>
        <dbReference type="HAMAP-Rule" id="MF_01389"/>
    </source>
</evidence>
<evidence type="ECO:0000256" key="8">
    <source>
        <dbReference type="SAM" id="MobiDB-lite"/>
    </source>
</evidence>
<evidence type="ECO:0000256" key="2">
    <source>
        <dbReference type="ARBA" id="ARBA00022741"/>
    </source>
</evidence>
<dbReference type="OrthoDB" id="9802035at2"/>
<evidence type="ECO:0000313" key="10">
    <source>
        <dbReference type="EMBL" id="ORB61037.1"/>
    </source>
</evidence>
<dbReference type="CDD" id="cd05540">
    <property type="entry name" value="UreG"/>
    <property type="match status" value="1"/>
</dbReference>
<evidence type="ECO:0000256" key="4">
    <source>
        <dbReference type="ARBA" id="ARBA00023134"/>
    </source>
</evidence>
<evidence type="ECO:0000256" key="5">
    <source>
        <dbReference type="ARBA" id="ARBA00023186"/>
    </source>
</evidence>
<dbReference type="AlphaFoldDB" id="A0A1S4W4S9"/>
<sequence>MPPHLLDGQPHQHIDRPRRVRQPGDPLRIGIGGPVGSGKTALVAALCRTLRDEISVAVLTNDIYTTEDADFLRRHAVLPDERITAVQTGGCPHTAIRDDITANLDAIEDLIATNEPLDLILVESGGDNLTATFSSGLIDVQIFVVDVAGGDKVPRKGGPGVTFSDLLVINKTDLAPMVGADLGVMARDAAAVRDGRPTAMISLTEDPTASEVLAWVRSHLEGPHTHAPDSDAH</sequence>
<dbReference type="SUPFAM" id="SSF52540">
    <property type="entry name" value="P-loop containing nucleoside triphosphate hydrolases"/>
    <property type="match status" value="1"/>
</dbReference>
<feature type="domain" description="CobW/HypB/UreG nucleotide-binding" evidence="9">
    <location>
        <begin position="29"/>
        <end position="197"/>
    </location>
</feature>
<feature type="region of interest" description="Disordered" evidence="8">
    <location>
        <begin position="1"/>
        <end position="24"/>
    </location>
</feature>
<dbReference type="PANTHER" id="PTHR31715">
    <property type="entry name" value="UREASE ACCESSORY PROTEIN G"/>
    <property type="match status" value="1"/>
</dbReference>
<dbReference type="GO" id="GO:0016151">
    <property type="term" value="F:nickel cation binding"/>
    <property type="evidence" value="ECO:0007669"/>
    <property type="project" value="UniProtKB-UniRule"/>
</dbReference>
<dbReference type="EMBL" id="MVII01000001">
    <property type="protein sequence ID" value="ORB61037.1"/>
    <property type="molecule type" value="Genomic_DNA"/>
</dbReference>
<dbReference type="STRING" id="1578165.BKG68_18835"/>
<organism evidence="10 11">
    <name type="scientific">Mycobacteroides saopaulense</name>
    <dbReference type="NCBI Taxonomy" id="1578165"/>
    <lineage>
        <taxon>Bacteria</taxon>
        <taxon>Bacillati</taxon>
        <taxon>Actinomycetota</taxon>
        <taxon>Actinomycetes</taxon>
        <taxon>Mycobacteriales</taxon>
        <taxon>Mycobacteriaceae</taxon>
        <taxon>Mycobacteroides</taxon>
    </lineage>
</organism>
<dbReference type="NCBIfam" id="TIGR00101">
    <property type="entry name" value="ureG"/>
    <property type="match status" value="1"/>
</dbReference>
<comment type="similarity">
    <text evidence="1 7">Belongs to the SIMIBI class G3E GTPase family. UreG subfamily.</text>
</comment>
<dbReference type="InterPro" id="IPR004400">
    <property type="entry name" value="UreG"/>
</dbReference>
<reference evidence="10 11" key="1">
    <citation type="submission" date="2016-12" db="EMBL/GenBank/DDBJ databases">
        <title>The new phylogeny of genus Mycobacterium.</title>
        <authorList>
            <person name="Tortoli E."/>
            <person name="Trovato A."/>
            <person name="Cirillo D.M."/>
        </authorList>
    </citation>
    <scope>NUCLEOTIDE SEQUENCE [LARGE SCALE GENOMIC DNA]</scope>
    <source>
        <strain evidence="10 11">CCUG 66554</strain>
    </source>
</reference>
<keyword evidence="4 7" id="KW-0342">GTP-binding</keyword>
<dbReference type="GO" id="GO:0043419">
    <property type="term" value="P:urea catabolic process"/>
    <property type="evidence" value="ECO:0007669"/>
    <property type="project" value="InterPro"/>
</dbReference>
<proteinExistence type="inferred from homology"/>
<evidence type="ECO:0000256" key="3">
    <source>
        <dbReference type="ARBA" id="ARBA00022988"/>
    </source>
</evidence>
<evidence type="ECO:0000313" key="11">
    <source>
        <dbReference type="Proteomes" id="UP000192434"/>
    </source>
</evidence>
<keyword evidence="3 7" id="KW-0996">Nickel insertion</keyword>
<dbReference type="GO" id="GO:0005525">
    <property type="term" value="F:GTP binding"/>
    <property type="evidence" value="ECO:0007669"/>
    <property type="project" value="UniProtKB-KW"/>
</dbReference>
<keyword evidence="5 7" id="KW-0143">Chaperone</keyword>
<dbReference type="FunFam" id="3.40.50.300:FF:000208">
    <property type="entry name" value="Urease accessory protein UreG"/>
    <property type="match status" value="1"/>
</dbReference>
<keyword evidence="7" id="KW-0963">Cytoplasm</keyword>
<feature type="binding site" evidence="7">
    <location>
        <begin position="33"/>
        <end position="40"/>
    </location>
    <ligand>
        <name>GTP</name>
        <dbReference type="ChEBI" id="CHEBI:37565"/>
    </ligand>
</feature>
<dbReference type="PIRSF" id="PIRSF005624">
    <property type="entry name" value="Ni-bind_GTPase"/>
    <property type="match status" value="1"/>
</dbReference>
<gene>
    <name evidence="7" type="primary">ureG</name>
    <name evidence="10" type="ORF">BST43_01775</name>
</gene>
<comment type="caution">
    <text evidence="10">The sequence shown here is derived from an EMBL/GenBank/DDBJ whole genome shotgun (WGS) entry which is preliminary data.</text>
</comment>
<dbReference type="InterPro" id="IPR003495">
    <property type="entry name" value="CobW/HypB/UreG_nucleotide-bd"/>
</dbReference>
<dbReference type="GO" id="GO:0003924">
    <property type="term" value="F:GTPase activity"/>
    <property type="evidence" value="ECO:0007669"/>
    <property type="project" value="InterPro"/>
</dbReference>